<accession>A0A060UT51</accession>
<evidence type="ECO:0000313" key="3">
    <source>
        <dbReference type="Proteomes" id="UP000193925"/>
    </source>
</evidence>
<dbReference type="EMBL" id="LT841305">
    <property type="protein sequence ID" value="SMH66247.1"/>
    <property type="molecule type" value="Genomic_DNA"/>
</dbReference>
<gene>
    <name evidence="2" type="ORF">AFERRI_21036</name>
    <name evidence="1" type="ORF">AFERRI_560020</name>
</gene>
<dbReference type="InterPro" id="IPR008593">
    <property type="entry name" value="Dam_MeTrfase"/>
</dbReference>
<dbReference type="Proteomes" id="UP000193925">
    <property type="component" value="Chromosome AFERRI"/>
</dbReference>
<dbReference type="GO" id="GO:0009007">
    <property type="term" value="F:site-specific DNA-methyltransferase (adenine-specific) activity"/>
    <property type="evidence" value="ECO:0007669"/>
    <property type="project" value="InterPro"/>
</dbReference>
<dbReference type="AlphaFoldDB" id="A0A060UT51"/>
<name>A0A060UT51_9PROT</name>
<dbReference type="GO" id="GO:0009307">
    <property type="term" value="P:DNA restriction-modification system"/>
    <property type="evidence" value="ECO:0007669"/>
    <property type="project" value="InterPro"/>
</dbReference>
<dbReference type="GO" id="GO:0003677">
    <property type="term" value="F:DNA binding"/>
    <property type="evidence" value="ECO:0007669"/>
    <property type="project" value="InterPro"/>
</dbReference>
<organism evidence="1">
    <name type="scientific">Acidithiobacillus ferrivorans</name>
    <dbReference type="NCBI Taxonomy" id="160808"/>
    <lineage>
        <taxon>Bacteria</taxon>
        <taxon>Pseudomonadati</taxon>
        <taxon>Pseudomonadota</taxon>
        <taxon>Acidithiobacillia</taxon>
        <taxon>Acidithiobacillales</taxon>
        <taxon>Acidithiobacillaceae</taxon>
        <taxon>Acidithiobacillus</taxon>
    </lineage>
</organism>
<keyword evidence="3" id="KW-1185">Reference proteome</keyword>
<reference evidence="1" key="2">
    <citation type="submission" date="2014-07" db="EMBL/GenBank/DDBJ databases">
        <title>Initial genome analysis of the psychrotolerant acidophile Acidithiobacillus ferrivorans CF27: insights into iron and sulfur oxidation pathways and into biofilm formation.</title>
        <authorList>
            <person name="Talla E."/>
            <person name="Hedrich S."/>
            <person name="Mangenot S."/>
            <person name="Ji B."/>
            <person name="Johnson D.B."/>
            <person name="Barbe V."/>
            <person name="Bonnefoy V."/>
        </authorList>
    </citation>
    <scope>NUCLEOTIDE SEQUENCE [LARGE SCALE GENOMIC DNA]</scope>
    <source>
        <strain evidence="1">CF27</strain>
    </source>
</reference>
<reference evidence="1" key="1">
    <citation type="submission" date="2014-03" db="EMBL/GenBank/DDBJ databases">
        <authorList>
            <person name="Genoscope - CEA"/>
        </authorList>
    </citation>
    <scope>NUCLEOTIDE SEQUENCE [LARGE SCALE GENOMIC DNA]</scope>
    <source>
        <strain evidence="1">CF27</strain>
    </source>
</reference>
<evidence type="ECO:0000313" key="1">
    <source>
        <dbReference type="EMBL" id="CDQ11471.1"/>
    </source>
</evidence>
<evidence type="ECO:0000313" key="2">
    <source>
        <dbReference type="EMBL" id="SMH66247.1"/>
    </source>
</evidence>
<sequence>MAASLKNNARGKHVSAVSENVTASSRFLIRLLGDLDTAGILAALPRESRYQLRKYGNIALPRLIAAITKQGYYLTPDPGLCVERLGGIRPAAGKTGLSVNTIQALKQGRATLRSYLILAIAHKSLVRLQKINPRAALWTAKDNTWMTPPSLLEQLYPLLPSKTFDIDPCSPCVGPAAPVRAYVHYTERHDGLRQSWGKGTYCYVNPPFSHLRKWIHKALAETDNGVVSILLCPARVDSIWWHALVANRIPVVMLRGRLHFGGGDNRQQKAPFASALLIIGGSAQLPKRVADATGGWLASIAP</sequence>
<dbReference type="EMBL" id="CCCS020000052">
    <property type="protein sequence ID" value="CDQ11471.1"/>
    <property type="molecule type" value="Genomic_DNA"/>
</dbReference>
<protein>
    <recommendedName>
        <fullName evidence="4">Adenine methyltransferase</fullName>
    </recommendedName>
</protein>
<dbReference type="RefSeq" id="WP_051984905.1">
    <property type="nucleotide sequence ID" value="NZ_CCCS020000052.1"/>
</dbReference>
<evidence type="ECO:0008006" key="4">
    <source>
        <dbReference type="Google" id="ProtNLM"/>
    </source>
</evidence>
<proteinExistence type="predicted"/>
<dbReference type="Pfam" id="PF05869">
    <property type="entry name" value="Dam"/>
    <property type="match status" value="1"/>
</dbReference>
<reference evidence="2 3" key="3">
    <citation type="submission" date="2017-03" db="EMBL/GenBank/DDBJ databases">
        <authorList>
            <person name="Regsiter A."/>
            <person name="William W."/>
        </authorList>
    </citation>
    <scope>NUCLEOTIDE SEQUENCE [LARGE SCALE GENOMIC DNA]</scope>
    <source>
        <strain evidence="2">PRJEB5721</strain>
    </source>
</reference>